<feature type="compositionally biased region" description="Polar residues" evidence="2">
    <location>
        <begin position="268"/>
        <end position="284"/>
    </location>
</feature>
<keyword evidence="5" id="KW-1185">Reference proteome</keyword>
<reference evidence="4 5" key="1">
    <citation type="submission" date="2019-04" db="EMBL/GenBank/DDBJ databases">
        <title>Friends and foes A comparative genomics studyof 23 Aspergillus species from section Flavi.</title>
        <authorList>
            <consortium name="DOE Joint Genome Institute"/>
            <person name="Kjaerbolling I."/>
            <person name="Vesth T."/>
            <person name="Frisvad J.C."/>
            <person name="Nybo J.L."/>
            <person name="Theobald S."/>
            <person name="Kildgaard S."/>
            <person name="Isbrandt T."/>
            <person name="Kuo A."/>
            <person name="Sato A."/>
            <person name="Lyhne E.K."/>
            <person name="Kogle M.E."/>
            <person name="Wiebenga A."/>
            <person name="Kun R.S."/>
            <person name="Lubbers R.J."/>
            <person name="Makela M.R."/>
            <person name="Barry K."/>
            <person name="Chovatia M."/>
            <person name="Clum A."/>
            <person name="Daum C."/>
            <person name="Haridas S."/>
            <person name="He G."/>
            <person name="LaButti K."/>
            <person name="Lipzen A."/>
            <person name="Mondo S."/>
            <person name="Riley R."/>
            <person name="Salamov A."/>
            <person name="Simmons B.A."/>
            <person name="Magnuson J.K."/>
            <person name="Henrissat B."/>
            <person name="Mortensen U.H."/>
            <person name="Larsen T.O."/>
            <person name="Devries R.P."/>
            <person name="Grigoriev I.V."/>
            <person name="Machida M."/>
            <person name="Baker S.E."/>
            <person name="Andersen M.R."/>
        </authorList>
    </citation>
    <scope>NUCLEOTIDE SEQUENCE [LARGE SCALE GENOMIC DNA]</scope>
    <source>
        <strain evidence="4 5">IBT 29228</strain>
    </source>
</reference>
<dbReference type="PANTHER" id="PTHR46825">
    <property type="entry name" value="D-ALANYL-D-ALANINE-CARBOXYPEPTIDASE/ENDOPEPTIDASE AMPH"/>
    <property type="match status" value="1"/>
</dbReference>
<evidence type="ECO:0000256" key="2">
    <source>
        <dbReference type="SAM" id="MobiDB-lite"/>
    </source>
</evidence>
<gene>
    <name evidence="4" type="ORF">BDV26DRAFT_305110</name>
</gene>
<organism evidence="4 5">
    <name type="scientific">Aspergillus bertholletiae</name>
    <dbReference type="NCBI Taxonomy" id="1226010"/>
    <lineage>
        <taxon>Eukaryota</taxon>
        <taxon>Fungi</taxon>
        <taxon>Dikarya</taxon>
        <taxon>Ascomycota</taxon>
        <taxon>Pezizomycotina</taxon>
        <taxon>Eurotiomycetes</taxon>
        <taxon>Eurotiomycetidae</taxon>
        <taxon>Eurotiales</taxon>
        <taxon>Aspergillaceae</taxon>
        <taxon>Aspergillus</taxon>
        <taxon>Aspergillus subgen. Circumdati</taxon>
    </lineage>
</organism>
<dbReference type="Proteomes" id="UP000326198">
    <property type="component" value="Unassembled WGS sequence"/>
</dbReference>
<accession>A0A5N7B6M6</accession>
<dbReference type="PANTHER" id="PTHR46825:SF14">
    <property type="entry name" value="BETA-LACTAMASE-RELATED DOMAIN-CONTAINING PROTEIN"/>
    <property type="match status" value="1"/>
</dbReference>
<dbReference type="InterPro" id="IPR012338">
    <property type="entry name" value="Beta-lactam/transpept-like"/>
</dbReference>
<evidence type="ECO:0000313" key="4">
    <source>
        <dbReference type="EMBL" id="KAE8377059.1"/>
    </source>
</evidence>
<protein>
    <submittedName>
        <fullName evidence="4">Beta-lactamase/transpeptidase-like protein</fullName>
    </submittedName>
</protein>
<dbReference type="OrthoDB" id="5946976at2759"/>
<feature type="domain" description="Beta-lactamase-related" evidence="3">
    <location>
        <begin position="17"/>
        <end position="401"/>
    </location>
</feature>
<name>A0A5N7B6M6_9EURO</name>
<feature type="region of interest" description="Disordered" evidence="2">
    <location>
        <begin position="265"/>
        <end position="293"/>
    </location>
</feature>
<proteinExistence type="inferred from homology"/>
<dbReference type="EMBL" id="ML736229">
    <property type="protein sequence ID" value="KAE8377059.1"/>
    <property type="molecule type" value="Genomic_DNA"/>
</dbReference>
<dbReference type="Pfam" id="PF00144">
    <property type="entry name" value="Beta-lactamase"/>
    <property type="match status" value="1"/>
</dbReference>
<dbReference type="AlphaFoldDB" id="A0A5N7B6M6"/>
<evidence type="ECO:0000313" key="5">
    <source>
        <dbReference type="Proteomes" id="UP000326198"/>
    </source>
</evidence>
<dbReference type="SUPFAM" id="SSF56601">
    <property type="entry name" value="beta-lactamase/transpeptidase-like"/>
    <property type="match status" value="1"/>
</dbReference>
<sequence length="564" mass="63858">MQRLKEAICEIHQVREICQAPSISFGVVHKGKVILRESIGYRDVERKLEANPDTIYMIGSCSKMFTSAALGILVDEEKVQWLNLVSKHLPDFNPIGDSRIGQSADLIDVLRHSTGLTAPDSLCFGPRGSSPLDAKQLIPLLNLMPTSNNEGQRFNRHWMYNNATYGLAAEVIERVTCKPFPDFVRSRILQPLGLDRTVLTTSDVEEDDNLAYQYAILDNGAFSKLPTESWPLGHNPPQLAVTGIGSSLNDMLTWCISVLSAERGEVESSPTNEGPTLPSSPTSTNKKRNPLKQMTRVRRGYWTRPPDDPAISAEAAVGMGWIRMMLPSSMLGAFSGNGFTREPPLSMHLNNILGTQSEKRLMVGHTGGVMGGVTTVWTFPETQSAIVTMANTRQLGDASDFTAQVLIQALFDLQPRIDLLPWARKEVELKKGFYSEKLLRPWTENRQETDDERDRTLYAGEYQGFEGLFTLHIIANQDETQSTTRLSVMFNSQKRSMCDLVFYKSDHYSFFTGDLDYWLAEWFPWGDYRETILEFKWDDMTEKVSGIWWLWSKEEKPAWFKRVE</sequence>
<dbReference type="Gene3D" id="3.40.710.10">
    <property type="entry name" value="DD-peptidase/beta-lactamase superfamily"/>
    <property type="match status" value="1"/>
</dbReference>
<evidence type="ECO:0000256" key="1">
    <source>
        <dbReference type="ARBA" id="ARBA00038215"/>
    </source>
</evidence>
<comment type="similarity">
    <text evidence="1">Belongs to the peptidase S12 family.</text>
</comment>
<evidence type="ECO:0000259" key="3">
    <source>
        <dbReference type="Pfam" id="PF00144"/>
    </source>
</evidence>
<dbReference type="InterPro" id="IPR001466">
    <property type="entry name" value="Beta-lactam-related"/>
</dbReference>
<dbReference type="InterPro" id="IPR050491">
    <property type="entry name" value="AmpC-like"/>
</dbReference>